<dbReference type="InterPro" id="IPR052920">
    <property type="entry name" value="DNA-binding_regulatory"/>
</dbReference>
<dbReference type="Proteomes" id="UP000001880">
    <property type="component" value="Chromosome"/>
</dbReference>
<dbReference type="InterPro" id="IPR000073">
    <property type="entry name" value="AB_hydrolase_1"/>
</dbReference>
<dbReference type="SUPFAM" id="SSF53474">
    <property type="entry name" value="alpha/beta-Hydrolases"/>
    <property type="match status" value="1"/>
</dbReference>
<evidence type="ECO:0000313" key="2">
    <source>
        <dbReference type="EMBL" id="ACY16567.1"/>
    </source>
</evidence>
<protein>
    <recommendedName>
        <fullName evidence="1">AB hydrolase-1 domain-containing protein</fullName>
    </recommendedName>
</protein>
<dbReference type="MEROPS" id="S09.B04"/>
<accession>D0LJJ3</accession>
<organism evidence="2 3">
    <name type="scientific">Haliangium ochraceum (strain DSM 14365 / JCM 11303 / SMP-2)</name>
    <dbReference type="NCBI Taxonomy" id="502025"/>
    <lineage>
        <taxon>Bacteria</taxon>
        <taxon>Pseudomonadati</taxon>
        <taxon>Myxococcota</taxon>
        <taxon>Polyangia</taxon>
        <taxon>Haliangiales</taxon>
        <taxon>Kofleriaceae</taxon>
        <taxon>Haliangium</taxon>
    </lineage>
</organism>
<keyword evidence="3" id="KW-1185">Reference proteome</keyword>
<gene>
    <name evidence="2" type="ordered locus">Hoch_4068</name>
</gene>
<dbReference type="KEGG" id="hoh:Hoch_4068"/>
<dbReference type="InterPro" id="IPR029058">
    <property type="entry name" value="AB_hydrolase_fold"/>
</dbReference>
<name>D0LJJ3_HALO1</name>
<dbReference type="OrthoDB" id="9805123at2"/>
<evidence type="ECO:0000313" key="3">
    <source>
        <dbReference type="Proteomes" id="UP000001880"/>
    </source>
</evidence>
<dbReference type="PANTHER" id="PTHR43358">
    <property type="entry name" value="ALPHA/BETA-HYDROLASE"/>
    <property type="match status" value="1"/>
</dbReference>
<proteinExistence type="predicted"/>
<dbReference type="RefSeq" id="WP_012829165.1">
    <property type="nucleotide sequence ID" value="NC_013440.1"/>
</dbReference>
<dbReference type="PANTHER" id="PTHR43358:SF4">
    <property type="entry name" value="ALPHA_BETA HYDROLASE FOLD-1 DOMAIN-CONTAINING PROTEIN"/>
    <property type="match status" value="1"/>
</dbReference>
<dbReference type="eggNOG" id="COG1073">
    <property type="taxonomic scope" value="Bacteria"/>
</dbReference>
<evidence type="ECO:0000259" key="1">
    <source>
        <dbReference type="Pfam" id="PF00561"/>
    </source>
</evidence>
<dbReference type="STRING" id="502025.Hoch_4068"/>
<dbReference type="EMBL" id="CP001804">
    <property type="protein sequence ID" value="ACY16567.1"/>
    <property type="molecule type" value="Genomic_DNA"/>
</dbReference>
<dbReference type="AlphaFoldDB" id="D0LJJ3"/>
<reference evidence="2 3" key="1">
    <citation type="journal article" date="2010" name="Stand. Genomic Sci.">
        <title>Complete genome sequence of Haliangium ochraceum type strain (SMP-2).</title>
        <authorList>
            <consortium name="US DOE Joint Genome Institute (JGI-PGF)"/>
            <person name="Ivanova N."/>
            <person name="Daum C."/>
            <person name="Lang E."/>
            <person name="Abt B."/>
            <person name="Kopitz M."/>
            <person name="Saunders E."/>
            <person name="Lapidus A."/>
            <person name="Lucas S."/>
            <person name="Glavina Del Rio T."/>
            <person name="Nolan M."/>
            <person name="Tice H."/>
            <person name="Copeland A."/>
            <person name="Cheng J.F."/>
            <person name="Chen F."/>
            <person name="Bruce D."/>
            <person name="Goodwin L."/>
            <person name="Pitluck S."/>
            <person name="Mavromatis K."/>
            <person name="Pati A."/>
            <person name="Mikhailova N."/>
            <person name="Chen A."/>
            <person name="Palaniappan K."/>
            <person name="Land M."/>
            <person name="Hauser L."/>
            <person name="Chang Y.J."/>
            <person name="Jeffries C.D."/>
            <person name="Detter J.C."/>
            <person name="Brettin T."/>
            <person name="Rohde M."/>
            <person name="Goker M."/>
            <person name="Bristow J."/>
            <person name="Markowitz V."/>
            <person name="Eisen J.A."/>
            <person name="Hugenholtz P."/>
            <person name="Kyrpides N.C."/>
            <person name="Klenk H.P."/>
        </authorList>
    </citation>
    <scope>NUCLEOTIDE SEQUENCE [LARGE SCALE GENOMIC DNA]</scope>
    <source>
        <strain evidence="3">DSM 14365 / CIP 107738 / JCM 11303 / AJ 13395 / SMP-2</strain>
    </source>
</reference>
<sequence>MTRRARTALLVAAVVAGLLALAYLAIAYAFSSEVVAFSTRTLAEDQAELDIDSVSDFGLPPPRELRIDTGELSLAGWLFTHGGKARCGAVFSHGYRGTRFATLKYVRLLWQRGCDVLSFDARNHGDSDRALSSFGYHERRDLVAVVRWLSAERDLPLERIGLVGESMGAAISLQAAALLPELGFVIADSSFASLEAILRRQATARYGSVVHLFVPAALAIAELRADAALSEVDAAQAAAATRAPILIMHSLADEYTPWTHAQAIHDAVPHERKVLHLLDWGAAHGQSVELRFDAYDRLVGEFLDTFVPGL</sequence>
<dbReference type="Pfam" id="PF00561">
    <property type="entry name" value="Abhydrolase_1"/>
    <property type="match status" value="1"/>
</dbReference>
<dbReference type="HOGENOM" id="CLU_896498_0_0_7"/>
<dbReference type="Gene3D" id="3.40.50.1820">
    <property type="entry name" value="alpha/beta hydrolase"/>
    <property type="match status" value="1"/>
</dbReference>
<feature type="domain" description="AB hydrolase-1" evidence="1">
    <location>
        <begin position="107"/>
        <end position="200"/>
    </location>
</feature>